<keyword evidence="1" id="KW-0472">Membrane</keyword>
<feature type="transmembrane region" description="Helical" evidence="1">
    <location>
        <begin position="90"/>
        <end position="111"/>
    </location>
</feature>
<dbReference type="EMBL" id="JAGQLG010000098">
    <property type="protein sequence ID" value="MCA9382279.1"/>
    <property type="molecule type" value="Genomic_DNA"/>
</dbReference>
<dbReference type="Proteomes" id="UP000782843">
    <property type="component" value="Unassembled WGS sequence"/>
</dbReference>
<keyword evidence="1" id="KW-0812">Transmembrane</keyword>
<organism evidence="2 3">
    <name type="scientific">Candidatus Dojkabacteria bacterium</name>
    <dbReference type="NCBI Taxonomy" id="2099670"/>
    <lineage>
        <taxon>Bacteria</taxon>
        <taxon>Candidatus Dojkabacteria</taxon>
    </lineage>
</organism>
<sequence length="159" mass="17418">MSKLSFVTLLVVGIIGDLVFSRYDIPFFLIIACLVLSFYAIKDALIMVTILSIVNELALGSMLGTGMLAFLLSSLIVVVVNRFVASTNIVVLYILFIVDLTISTLVYYFILSFRISSSIGLSSIDIPAFIATLVIGTSIYLLALVLIKERKGSFYAIKE</sequence>
<feature type="transmembrane region" description="Helical" evidence="1">
    <location>
        <begin position="123"/>
        <end position="147"/>
    </location>
</feature>
<reference evidence="2" key="1">
    <citation type="submission" date="2020-04" db="EMBL/GenBank/DDBJ databases">
        <authorList>
            <person name="Zhang T."/>
        </authorList>
    </citation>
    <scope>NUCLEOTIDE SEQUENCE</scope>
    <source>
        <strain evidence="2">HKST-UBA10</strain>
    </source>
</reference>
<feature type="transmembrane region" description="Helical" evidence="1">
    <location>
        <begin position="66"/>
        <end position="84"/>
    </location>
</feature>
<evidence type="ECO:0000313" key="3">
    <source>
        <dbReference type="Proteomes" id="UP000782843"/>
    </source>
</evidence>
<name>A0A955L3M1_9BACT</name>
<reference evidence="2" key="2">
    <citation type="journal article" date="2021" name="Microbiome">
        <title>Successional dynamics and alternative stable states in a saline activated sludge microbial community over 9 years.</title>
        <authorList>
            <person name="Wang Y."/>
            <person name="Ye J."/>
            <person name="Ju F."/>
            <person name="Liu L."/>
            <person name="Boyd J.A."/>
            <person name="Deng Y."/>
            <person name="Parks D.H."/>
            <person name="Jiang X."/>
            <person name="Yin X."/>
            <person name="Woodcroft B.J."/>
            <person name="Tyson G.W."/>
            <person name="Hugenholtz P."/>
            <person name="Polz M.F."/>
            <person name="Zhang T."/>
        </authorList>
    </citation>
    <scope>NUCLEOTIDE SEQUENCE</scope>
    <source>
        <strain evidence="2">HKST-UBA10</strain>
    </source>
</reference>
<comment type="caution">
    <text evidence="2">The sequence shown here is derived from an EMBL/GenBank/DDBJ whole genome shotgun (WGS) entry which is preliminary data.</text>
</comment>
<evidence type="ECO:0000313" key="2">
    <source>
        <dbReference type="EMBL" id="MCA9382279.1"/>
    </source>
</evidence>
<gene>
    <name evidence="2" type="ORF">KC660_02625</name>
</gene>
<accession>A0A955L3M1</accession>
<evidence type="ECO:0000256" key="1">
    <source>
        <dbReference type="SAM" id="Phobius"/>
    </source>
</evidence>
<proteinExistence type="predicted"/>
<protein>
    <submittedName>
        <fullName evidence="2">Uncharacterized protein</fullName>
    </submittedName>
</protein>
<dbReference type="AlphaFoldDB" id="A0A955L3M1"/>
<feature type="transmembrane region" description="Helical" evidence="1">
    <location>
        <begin position="26"/>
        <end position="54"/>
    </location>
</feature>
<keyword evidence="1" id="KW-1133">Transmembrane helix</keyword>